<protein>
    <submittedName>
        <fullName evidence="1">Uncharacterized protein</fullName>
    </submittedName>
</protein>
<sequence length="118" mass="13306">MGITVLGNLQARRADQGKYMIEAFNNEKAANKINFSTETTTRTNVIDGSTYEELDPEKMLRNNPTMSKEIKDTIIGFVKEYGVLLPSTTTPFSLVTTDVEERASHPLNITTAFKFRRN</sequence>
<accession>A0A9W9FBG7</accession>
<comment type="caution">
    <text evidence="1">The sequence shown here is derived from an EMBL/GenBank/DDBJ whole genome shotgun (WGS) entry which is preliminary data.</text>
</comment>
<proteinExistence type="predicted"/>
<dbReference type="Proteomes" id="UP001149165">
    <property type="component" value="Unassembled WGS sequence"/>
</dbReference>
<name>A0A9W9FBG7_9EURO</name>
<reference evidence="1" key="2">
    <citation type="journal article" date="2023" name="IMA Fungus">
        <title>Comparative genomic study of the Penicillium genus elucidates a diverse pangenome and 15 lateral gene transfer events.</title>
        <authorList>
            <person name="Petersen C."/>
            <person name="Sorensen T."/>
            <person name="Nielsen M.R."/>
            <person name="Sondergaard T.E."/>
            <person name="Sorensen J.L."/>
            <person name="Fitzpatrick D.A."/>
            <person name="Frisvad J.C."/>
            <person name="Nielsen K.L."/>
        </authorList>
    </citation>
    <scope>NUCLEOTIDE SEQUENCE</scope>
    <source>
        <strain evidence="1">IBT 30069</strain>
    </source>
</reference>
<evidence type="ECO:0000313" key="1">
    <source>
        <dbReference type="EMBL" id="KAJ5097137.1"/>
    </source>
</evidence>
<reference evidence="1" key="1">
    <citation type="submission" date="2022-11" db="EMBL/GenBank/DDBJ databases">
        <authorList>
            <person name="Petersen C."/>
        </authorList>
    </citation>
    <scope>NUCLEOTIDE SEQUENCE</scope>
    <source>
        <strain evidence="1">IBT 30069</strain>
    </source>
</reference>
<gene>
    <name evidence="1" type="ORF">N7456_007858</name>
</gene>
<keyword evidence="2" id="KW-1185">Reference proteome</keyword>
<dbReference type="OrthoDB" id="4794019at2759"/>
<evidence type="ECO:0000313" key="2">
    <source>
        <dbReference type="Proteomes" id="UP001149165"/>
    </source>
</evidence>
<dbReference type="EMBL" id="JAPQKH010000005">
    <property type="protein sequence ID" value="KAJ5097137.1"/>
    <property type="molecule type" value="Genomic_DNA"/>
</dbReference>
<organism evidence="1 2">
    <name type="scientific">Penicillium angulare</name>
    <dbReference type="NCBI Taxonomy" id="116970"/>
    <lineage>
        <taxon>Eukaryota</taxon>
        <taxon>Fungi</taxon>
        <taxon>Dikarya</taxon>
        <taxon>Ascomycota</taxon>
        <taxon>Pezizomycotina</taxon>
        <taxon>Eurotiomycetes</taxon>
        <taxon>Eurotiomycetidae</taxon>
        <taxon>Eurotiales</taxon>
        <taxon>Aspergillaceae</taxon>
        <taxon>Penicillium</taxon>
    </lineage>
</organism>
<dbReference type="AlphaFoldDB" id="A0A9W9FBG7"/>